<dbReference type="GO" id="GO:0005815">
    <property type="term" value="C:microtubule organizing center"/>
    <property type="evidence" value="ECO:0007669"/>
    <property type="project" value="InterPro"/>
</dbReference>
<dbReference type="OrthoDB" id="10255522at2759"/>
<evidence type="ECO:0000256" key="1">
    <source>
        <dbReference type="ARBA" id="ARBA00004496"/>
    </source>
</evidence>
<evidence type="ECO:0000313" key="6">
    <source>
        <dbReference type="EMBL" id="SGZ46733.1"/>
    </source>
</evidence>
<accession>A0A1L0B7D0</accession>
<dbReference type="AlphaFoldDB" id="A0A1L0B7D0"/>
<comment type="subcellular location">
    <subcellularLocation>
        <location evidence="1">Cytoplasm</location>
    </subcellularLocation>
</comment>
<evidence type="ECO:0000259" key="5">
    <source>
        <dbReference type="Pfam" id="PF07989"/>
    </source>
</evidence>
<feature type="region of interest" description="Disordered" evidence="4">
    <location>
        <begin position="1"/>
        <end position="46"/>
    </location>
</feature>
<evidence type="ECO:0000256" key="3">
    <source>
        <dbReference type="SAM" id="Coils"/>
    </source>
</evidence>
<feature type="coiled-coil region" evidence="3">
    <location>
        <begin position="193"/>
        <end position="408"/>
    </location>
</feature>
<keyword evidence="2" id="KW-0963">Cytoplasm</keyword>
<name>A0A1L0B7D0_9ASCO</name>
<dbReference type="EMBL" id="LT635756">
    <property type="protein sequence ID" value="SGZ46733.1"/>
    <property type="molecule type" value="Genomic_DNA"/>
</dbReference>
<dbReference type="STRING" id="45354.A0A1L0B7D0"/>
<keyword evidence="7" id="KW-1185">Reference proteome</keyword>
<dbReference type="InterPro" id="IPR012943">
    <property type="entry name" value="Cnn_1N"/>
</dbReference>
<feature type="coiled-coil region" evidence="3">
    <location>
        <begin position="734"/>
        <end position="832"/>
    </location>
</feature>
<feature type="coiled-coil region" evidence="3">
    <location>
        <begin position="104"/>
        <end position="166"/>
    </location>
</feature>
<dbReference type="Pfam" id="PF07989">
    <property type="entry name" value="Cnn_1N"/>
    <property type="match status" value="1"/>
</dbReference>
<gene>
    <name evidence="6" type="ORF">SAMEA4029010_CIC11G00000003514</name>
</gene>
<keyword evidence="3" id="KW-0175">Coiled coil</keyword>
<feature type="coiled-coil region" evidence="3">
    <location>
        <begin position="973"/>
        <end position="1000"/>
    </location>
</feature>
<evidence type="ECO:0000256" key="2">
    <source>
        <dbReference type="ARBA" id="ARBA00022490"/>
    </source>
</evidence>
<proteinExistence type="predicted"/>
<feature type="domain" description="Centrosomin N-terminal motif 1" evidence="5">
    <location>
        <begin position="111"/>
        <end position="170"/>
    </location>
</feature>
<protein>
    <submittedName>
        <fullName evidence="6">CIC11C00000003514</fullName>
    </submittedName>
</protein>
<evidence type="ECO:0000256" key="4">
    <source>
        <dbReference type="SAM" id="MobiDB-lite"/>
    </source>
</evidence>
<sequence>MFALSNLVGTPRPSGSALEFTPIGRRRDGSSRNKSSPVPQRMTLNNEKINNTLVESTFDNTTEHFDTLQSLGNEGLIGKTHQNFKGFDLGGMFDSTFKSRLAIVNDGSNSIQDLQNENKELQAENYNLKIEVATLTKYLKQTPEENRNLAYENVELKQQLMKAMNELDGKASSTALDLAESLNSMRALYKEIIEEKDHDIHQLQLKNSELMQQIRNTSASDELLNKMEFLQTENQTLRRRLDDVSNNDVDMAAVHEENNDLKSKLSNLERKLALIPLDTSAKVQNLSEENQFLEKKIESIQQELKDAEREQSSMESAIRQLRSELEDKEDEVLRLRLEYKDVQTRSVDASKSNLRLQEATQESLELKSKLRRLETQTRDELADKEAQLHRLENKVRSLTKELHTKESYESELRNQVQSLLVEKNSAFDNQSLLKHYQSQIETLQNKESALTDANNELKDEIAKLQDELYSMSSESDRAAKLKEEIHELENKLDFYEKEYSLLQDALENAELESESLKAKERGSDRKVHDLNREIDNLTSKLRRTELSESQKYNESALFELESVHKKREDAERSRLELQIDTLNEQIRKLQEELRRSKSSEPSTGEEYHKYLRERSKLQMELDDKDLQLEEQRRKYSKLENMIKDKDSLVEALESRIRDLNRDYRSNAFTEDSNKSEIYKIKSDFEFRLRTLQNENDKLQRDLEDQIRYYQTKLDVFMERERYDSVSNNSSSSMVALLESQLEEVRRLNKELSDKLTLAQTFNKSESDQLLSEYRTKLLDLQAKLVQAQADKLQLQETVDALELDTKILRSDKNRLEMRSRNLNQELSRASKHCTKLASKLNDMTMMESKNLNKNSDEILRLRRANVQLQGQIDQLNSKLTSAKFASLAKGDNRSSAETRLLRNELHYYKAKLFDLNMRANDLAVMNSFVMSSIKNSNQMIKNDIVKLTQCGIYPDYAEMKRKQGGEKITFKVLATFVLSMVRLKNRLEKAEDRRAKMQHLRGEIDRDKITLLAE</sequence>
<reference evidence="6 7" key="1">
    <citation type="submission" date="2016-10" db="EMBL/GenBank/DDBJ databases">
        <authorList>
            <person name="de Groot N.N."/>
        </authorList>
    </citation>
    <scope>NUCLEOTIDE SEQUENCE [LARGE SCALE GENOMIC DNA]</scope>
    <source>
        <strain evidence="6 7">CBS 141442</strain>
    </source>
</reference>
<evidence type="ECO:0000313" key="7">
    <source>
        <dbReference type="Proteomes" id="UP000182334"/>
    </source>
</evidence>
<feature type="coiled-coil region" evidence="3">
    <location>
        <begin position="433"/>
        <end position="708"/>
    </location>
</feature>
<dbReference type="GO" id="GO:0005737">
    <property type="term" value="C:cytoplasm"/>
    <property type="evidence" value="ECO:0007669"/>
    <property type="project" value="UniProtKB-SubCell"/>
</dbReference>
<organism evidence="6 7">
    <name type="scientific">Sungouiella intermedia</name>
    <dbReference type="NCBI Taxonomy" id="45354"/>
    <lineage>
        <taxon>Eukaryota</taxon>
        <taxon>Fungi</taxon>
        <taxon>Dikarya</taxon>
        <taxon>Ascomycota</taxon>
        <taxon>Saccharomycotina</taxon>
        <taxon>Pichiomycetes</taxon>
        <taxon>Metschnikowiaceae</taxon>
        <taxon>Sungouiella</taxon>
    </lineage>
</organism>
<dbReference type="Proteomes" id="UP000182334">
    <property type="component" value="Chromosome I"/>
</dbReference>
<feature type="compositionally biased region" description="Polar residues" evidence="4">
    <location>
        <begin position="32"/>
        <end position="46"/>
    </location>
</feature>